<evidence type="ECO:0008006" key="4">
    <source>
        <dbReference type="Google" id="ProtNLM"/>
    </source>
</evidence>
<feature type="chain" id="PRO_5042957688" description="Hydrophobin" evidence="1">
    <location>
        <begin position="17"/>
        <end position="88"/>
    </location>
</feature>
<keyword evidence="3" id="KW-1185">Reference proteome</keyword>
<accession>A0AAN6G355</accession>
<evidence type="ECO:0000256" key="1">
    <source>
        <dbReference type="SAM" id="SignalP"/>
    </source>
</evidence>
<dbReference type="EMBL" id="JAPDMQ010001567">
    <property type="protein sequence ID" value="KAK0517854.1"/>
    <property type="molecule type" value="Genomic_DNA"/>
</dbReference>
<evidence type="ECO:0000313" key="3">
    <source>
        <dbReference type="Proteomes" id="UP001176521"/>
    </source>
</evidence>
<organism evidence="2 3">
    <name type="scientific">Tilletia horrida</name>
    <dbReference type="NCBI Taxonomy" id="155126"/>
    <lineage>
        <taxon>Eukaryota</taxon>
        <taxon>Fungi</taxon>
        <taxon>Dikarya</taxon>
        <taxon>Basidiomycota</taxon>
        <taxon>Ustilaginomycotina</taxon>
        <taxon>Exobasidiomycetes</taxon>
        <taxon>Tilletiales</taxon>
        <taxon>Tilletiaceae</taxon>
        <taxon>Tilletia</taxon>
    </lineage>
</organism>
<comment type="caution">
    <text evidence="2">The sequence shown here is derived from an EMBL/GenBank/DDBJ whole genome shotgun (WGS) entry which is preliminary data.</text>
</comment>
<gene>
    <name evidence="2" type="ORF">OC842_007978</name>
</gene>
<dbReference type="Proteomes" id="UP001176521">
    <property type="component" value="Unassembled WGS sequence"/>
</dbReference>
<feature type="non-terminal residue" evidence="2">
    <location>
        <position position="88"/>
    </location>
</feature>
<evidence type="ECO:0000313" key="2">
    <source>
        <dbReference type="EMBL" id="KAK0517854.1"/>
    </source>
</evidence>
<name>A0AAN6G355_9BASI</name>
<keyword evidence="1" id="KW-0732">Signal</keyword>
<feature type="signal peptide" evidence="1">
    <location>
        <begin position="1"/>
        <end position="16"/>
    </location>
</feature>
<proteinExistence type="predicted"/>
<reference evidence="2" key="1">
    <citation type="journal article" date="2023" name="PhytoFront">
        <title>Draft Genome Resources of Seven Strains of Tilletia horrida, Causal Agent of Kernel Smut of Rice.</title>
        <authorList>
            <person name="Khanal S."/>
            <person name="Antony Babu S."/>
            <person name="Zhou X.G."/>
        </authorList>
    </citation>
    <scope>NUCLEOTIDE SEQUENCE</scope>
    <source>
        <strain evidence="2">TX3</strain>
    </source>
</reference>
<protein>
    <recommendedName>
        <fullName evidence="4">Hydrophobin</fullName>
    </recommendedName>
</protein>
<sequence length="88" mass="9366">MVWLIVAAIVAATAYSLVTDFSAEVDHQYSGTANGCSAPNDFARVACADIMGSVSRPDQSMENLCILLGFLCYLAPQGRFDRNTSGQA</sequence>
<dbReference type="AlphaFoldDB" id="A0AAN6G355"/>